<proteinExistence type="predicted"/>
<feature type="region of interest" description="Disordered" evidence="2">
    <location>
        <begin position="176"/>
        <end position="201"/>
    </location>
</feature>
<organism evidence="3 4">
    <name type="scientific">Paramarasmius palmivorus</name>
    <dbReference type="NCBI Taxonomy" id="297713"/>
    <lineage>
        <taxon>Eukaryota</taxon>
        <taxon>Fungi</taxon>
        <taxon>Dikarya</taxon>
        <taxon>Basidiomycota</taxon>
        <taxon>Agaricomycotina</taxon>
        <taxon>Agaricomycetes</taxon>
        <taxon>Agaricomycetidae</taxon>
        <taxon>Agaricales</taxon>
        <taxon>Marasmiineae</taxon>
        <taxon>Marasmiaceae</taxon>
        <taxon>Paramarasmius</taxon>
    </lineage>
</organism>
<feature type="coiled-coil region" evidence="1">
    <location>
        <begin position="326"/>
        <end position="386"/>
    </location>
</feature>
<evidence type="ECO:0000256" key="1">
    <source>
        <dbReference type="SAM" id="Coils"/>
    </source>
</evidence>
<sequence>MAKSPTNVDSTGRPLRMCRKCPTPHPMKLCPRYKRPVATMGVDSPDNEAGPVAISSGQSSTCNVDTPGKITGELVPPGHEEIPDTSAERSPVHPTEDNSQEPPEEPSGTIPDSLIDPSLRDISNTDNEHPNPPNDDSQTVIAMSDSSELSTPSHSRSASLTPLRLLDSHELAFTSTPSTARSLTPSSSFSSPFSSPSKPARLRATKANPCFGEVVGVYRGSKLLTVRRTRHRREEKKKNTEEDNSGINIPKVFYDRTRRFMTKLEDLAEDTGAWVHFSAQHPTANEPFIHFTSKRLRTEGGELLDNLHQANHQLYTSLMSARRCDTSQLAAKLAQANKELARVNAEAEAKIAEAKQAAAVEVELKLAEANAAKLAAEKEFQRIRAALNLAGVVIPGLTTE</sequence>
<keyword evidence="4" id="KW-1185">Reference proteome</keyword>
<keyword evidence="1" id="KW-0175">Coiled coil</keyword>
<name>A0AAW0CVA1_9AGAR</name>
<dbReference type="Proteomes" id="UP001383192">
    <property type="component" value="Unassembled WGS sequence"/>
</dbReference>
<protein>
    <submittedName>
        <fullName evidence="3">Uncharacterized protein</fullName>
    </submittedName>
</protein>
<feature type="compositionally biased region" description="Polar residues" evidence="2">
    <location>
        <begin position="55"/>
        <end position="64"/>
    </location>
</feature>
<gene>
    <name evidence="3" type="ORF">VNI00_008676</name>
</gene>
<accession>A0AAW0CVA1</accession>
<evidence type="ECO:0000313" key="3">
    <source>
        <dbReference type="EMBL" id="KAK7042939.1"/>
    </source>
</evidence>
<dbReference type="EMBL" id="JAYKXP010000030">
    <property type="protein sequence ID" value="KAK7042939.1"/>
    <property type="molecule type" value="Genomic_DNA"/>
</dbReference>
<comment type="caution">
    <text evidence="3">The sequence shown here is derived from an EMBL/GenBank/DDBJ whole genome shotgun (WGS) entry which is preliminary data.</text>
</comment>
<feature type="compositionally biased region" description="Polar residues" evidence="2">
    <location>
        <begin position="1"/>
        <end position="10"/>
    </location>
</feature>
<feature type="compositionally biased region" description="Basic and acidic residues" evidence="2">
    <location>
        <begin position="78"/>
        <end position="96"/>
    </location>
</feature>
<evidence type="ECO:0000256" key="2">
    <source>
        <dbReference type="SAM" id="MobiDB-lite"/>
    </source>
</evidence>
<dbReference type="AlphaFoldDB" id="A0AAW0CVA1"/>
<feature type="region of interest" description="Disordered" evidence="2">
    <location>
        <begin position="1"/>
        <end position="139"/>
    </location>
</feature>
<evidence type="ECO:0000313" key="4">
    <source>
        <dbReference type="Proteomes" id="UP001383192"/>
    </source>
</evidence>
<feature type="compositionally biased region" description="Low complexity" evidence="2">
    <location>
        <begin position="176"/>
        <end position="197"/>
    </location>
</feature>
<reference evidence="3 4" key="1">
    <citation type="submission" date="2024-01" db="EMBL/GenBank/DDBJ databases">
        <title>A draft genome for a cacao thread blight-causing isolate of Paramarasmius palmivorus.</title>
        <authorList>
            <person name="Baruah I.K."/>
            <person name="Bukari Y."/>
            <person name="Amoako-Attah I."/>
            <person name="Meinhardt L.W."/>
            <person name="Bailey B.A."/>
            <person name="Cohen S.P."/>
        </authorList>
    </citation>
    <scope>NUCLEOTIDE SEQUENCE [LARGE SCALE GENOMIC DNA]</scope>
    <source>
        <strain evidence="3 4">GH-12</strain>
    </source>
</reference>